<gene>
    <name evidence="2" type="ORF">WJX72_001810</name>
</gene>
<accession>A0AAW1Q3G9</accession>
<comment type="caution">
    <text evidence="2">The sequence shown here is derived from an EMBL/GenBank/DDBJ whole genome shotgun (WGS) entry which is preliminary data.</text>
</comment>
<feature type="transmembrane region" description="Helical" evidence="1">
    <location>
        <begin position="51"/>
        <end position="69"/>
    </location>
</feature>
<organism evidence="2 3">
    <name type="scientific">[Myrmecia] bisecta</name>
    <dbReference type="NCBI Taxonomy" id="41462"/>
    <lineage>
        <taxon>Eukaryota</taxon>
        <taxon>Viridiplantae</taxon>
        <taxon>Chlorophyta</taxon>
        <taxon>core chlorophytes</taxon>
        <taxon>Trebouxiophyceae</taxon>
        <taxon>Trebouxiales</taxon>
        <taxon>Trebouxiaceae</taxon>
        <taxon>Myrmecia</taxon>
    </lineage>
</organism>
<evidence type="ECO:0000313" key="2">
    <source>
        <dbReference type="EMBL" id="KAK9816549.1"/>
    </source>
</evidence>
<dbReference type="Proteomes" id="UP001489004">
    <property type="component" value="Unassembled WGS sequence"/>
</dbReference>
<dbReference type="AlphaFoldDB" id="A0AAW1Q3G9"/>
<dbReference type="EMBL" id="JALJOR010000005">
    <property type="protein sequence ID" value="KAK9816549.1"/>
    <property type="molecule type" value="Genomic_DNA"/>
</dbReference>
<proteinExistence type="predicted"/>
<keyword evidence="1" id="KW-0472">Membrane</keyword>
<name>A0AAW1Q3G9_9CHLO</name>
<protein>
    <submittedName>
        <fullName evidence="2">Uncharacterized protein</fullName>
    </submittedName>
</protein>
<feature type="transmembrane region" description="Helical" evidence="1">
    <location>
        <begin position="12"/>
        <end position="31"/>
    </location>
</feature>
<feature type="transmembrane region" description="Helical" evidence="1">
    <location>
        <begin position="134"/>
        <end position="155"/>
    </location>
</feature>
<feature type="transmembrane region" description="Helical" evidence="1">
    <location>
        <begin position="176"/>
        <end position="199"/>
    </location>
</feature>
<evidence type="ECO:0000256" key="1">
    <source>
        <dbReference type="SAM" id="Phobius"/>
    </source>
</evidence>
<reference evidence="2 3" key="1">
    <citation type="journal article" date="2024" name="Nat. Commun.">
        <title>Phylogenomics reveals the evolutionary origins of lichenization in chlorophyte algae.</title>
        <authorList>
            <person name="Puginier C."/>
            <person name="Libourel C."/>
            <person name="Otte J."/>
            <person name="Skaloud P."/>
            <person name="Haon M."/>
            <person name="Grisel S."/>
            <person name="Petersen M."/>
            <person name="Berrin J.G."/>
            <person name="Delaux P.M."/>
            <person name="Dal Grande F."/>
            <person name="Keller J."/>
        </authorList>
    </citation>
    <scope>NUCLEOTIDE SEQUENCE [LARGE SCALE GENOMIC DNA]</scope>
    <source>
        <strain evidence="2 3">SAG 2043</strain>
    </source>
</reference>
<sequence>MRMENRELLVGDALSLTCFCLYKQITALILMPSFPGWLAPLQFNPTRFEEFLSFAITVCCTWGFSSLLVGNYHNSSTADLPTVLWRTSLTWLIAMPVAAAQLVLVTAAEGKSLVGVESFASVLPLAASGPGEPFVTAAGVLGLMAVWRAFYCVYLDFWNVRSLSGTPLDRYRDMTAFVEALRSAIFLSLAFCIVVQYLAHVIGEDNIELFVQSLVGQS</sequence>
<feature type="transmembrane region" description="Helical" evidence="1">
    <location>
        <begin position="89"/>
        <end position="108"/>
    </location>
</feature>
<keyword evidence="3" id="KW-1185">Reference proteome</keyword>
<keyword evidence="1" id="KW-0812">Transmembrane</keyword>
<keyword evidence="1" id="KW-1133">Transmembrane helix</keyword>
<evidence type="ECO:0000313" key="3">
    <source>
        <dbReference type="Proteomes" id="UP001489004"/>
    </source>
</evidence>